<proteinExistence type="predicted"/>
<evidence type="ECO:0000313" key="1">
    <source>
        <dbReference type="EMBL" id="MEK8089512.1"/>
    </source>
</evidence>
<comment type="caution">
    <text evidence="1">The sequence shown here is derived from an EMBL/GenBank/DDBJ whole genome shotgun (WGS) entry which is preliminary data.</text>
</comment>
<sequence>MKLGIVITDEGHLSLTKQLFDAAVGRGWEAFCFLTDTGVNLLADEDFVRRAKIHPNHVSLCEHSAQRHAQGRYDLGVMSSYVVVGGQYQDAELVYNCDRVMVL</sequence>
<evidence type="ECO:0000313" key="2">
    <source>
        <dbReference type="Proteomes" id="UP001446205"/>
    </source>
</evidence>
<dbReference type="RefSeq" id="WP_341370570.1">
    <property type="nucleotide sequence ID" value="NZ_JBBPCO010000006.1"/>
</dbReference>
<dbReference type="Proteomes" id="UP001446205">
    <property type="component" value="Unassembled WGS sequence"/>
</dbReference>
<accession>A0ABU9D7J9</accession>
<protein>
    <recommendedName>
        <fullName evidence="3">DsrE family protein</fullName>
    </recommendedName>
</protein>
<keyword evidence="2" id="KW-1185">Reference proteome</keyword>
<evidence type="ECO:0008006" key="3">
    <source>
        <dbReference type="Google" id="ProtNLM"/>
    </source>
</evidence>
<name>A0ABU9D7J9_9PROT</name>
<gene>
    <name evidence="1" type="ORF">WOB96_06995</name>
</gene>
<reference evidence="1 2" key="1">
    <citation type="submission" date="2024-04" db="EMBL/GenBank/DDBJ databases">
        <authorList>
            <person name="Abashina T."/>
            <person name="Shaikin A."/>
        </authorList>
    </citation>
    <scope>NUCLEOTIDE SEQUENCE [LARGE SCALE GENOMIC DNA]</scope>
    <source>
        <strain evidence="1 2">AAFK</strain>
    </source>
</reference>
<organism evidence="1 2">
    <name type="scientific">Thermithiobacillus plumbiphilus</name>
    <dbReference type="NCBI Taxonomy" id="1729899"/>
    <lineage>
        <taxon>Bacteria</taxon>
        <taxon>Pseudomonadati</taxon>
        <taxon>Pseudomonadota</taxon>
        <taxon>Acidithiobacillia</taxon>
        <taxon>Acidithiobacillales</taxon>
        <taxon>Thermithiobacillaceae</taxon>
        <taxon>Thermithiobacillus</taxon>
    </lineage>
</organism>
<dbReference type="EMBL" id="JBBPCO010000006">
    <property type="protein sequence ID" value="MEK8089512.1"/>
    <property type="molecule type" value="Genomic_DNA"/>
</dbReference>